<gene>
    <name evidence="9" type="ORF">N4264_03740</name>
</gene>
<reference evidence="9" key="1">
    <citation type="submission" date="2022-09" db="EMBL/GenBank/DDBJ databases">
        <title>Tahibacter sp. nov., isolated from a fresh water.</title>
        <authorList>
            <person name="Baek J.H."/>
            <person name="Lee J.K."/>
            <person name="Kim J.M."/>
            <person name="Jeon C.O."/>
        </authorList>
    </citation>
    <scope>NUCLEOTIDE SEQUENCE</scope>
    <source>
        <strain evidence="9">W38</strain>
    </source>
</reference>
<evidence type="ECO:0000256" key="5">
    <source>
        <dbReference type="ARBA" id="ARBA00023239"/>
    </source>
</evidence>
<protein>
    <recommendedName>
        <fullName evidence="3">L-serine ammonia-lyase</fullName>
        <ecNumber evidence="3">4.3.1.17</ecNumber>
    </recommendedName>
</protein>
<evidence type="ECO:0000256" key="2">
    <source>
        <dbReference type="ARBA" id="ARBA00010869"/>
    </source>
</evidence>
<sequence length="450" mass="47268">MTAHANVASSYFADRPAASAATALPAVPARGPYPLHIETPLLESRVGDRRVQLKLENLQPARSFKLRGIGHLCQHHAANGIRRFVCSSAGNAGYAVAWAGRALGIPVTVVIPETTPDFMRQRIAALGAEVRCEGRVWDEANAVALTLAQARATAFIPPFDHPLLWAGHASLVDELARQCDTPPDTILLAVGGGGLLLGVLEGLDRVGWRNTRVVAVEPEGSASLAASLALGRVVEVPAPRSLATSLCVKRIAPALIGACKRHDVVPVTVSDADAAMACVHLAEDHGQMIEPACGAALAPLYNRHPALDGARHVVAVVCGGQVVTLRQLADWGRPSPPEATSSGSRGSGFRRKASEHTQPSAPFLRHWQTPARGLDYTLPVLSGNPAMLASLATVLIGAATAAADDGFSVGTLRFARCELATARAAATSAGWCAPLTYRRTAPRRVVAGWR</sequence>
<dbReference type="SUPFAM" id="SSF53686">
    <property type="entry name" value="Tryptophan synthase beta subunit-like PLP-dependent enzymes"/>
    <property type="match status" value="1"/>
</dbReference>
<accession>A0ABY6BGQ1</accession>
<dbReference type="InterPro" id="IPR036052">
    <property type="entry name" value="TrpB-like_PALP_sf"/>
</dbReference>
<evidence type="ECO:0000259" key="8">
    <source>
        <dbReference type="Pfam" id="PF00291"/>
    </source>
</evidence>
<dbReference type="RefSeq" id="WP_261695735.1">
    <property type="nucleotide sequence ID" value="NZ_CP104694.1"/>
</dbReference>
<comment type="cofactor">
    <cofactor evidence="1">
        <name>pyridoxal 5'-phosphate</name>
        <dbReference type="ChEBI" id="CHEBI:597326"/>
    </cofactor>
</comment>
<dbReference type="PANTHER" id="PTHR48078:SF2">
    <property type="entry name" value="CATABOLIC L-SERINE_THREONINE DEHYDRATASE"/>
    <property type="match status" value="1"/>
</dbReference>
<keyword evidence="5" id="KW-0456">Lyase</keyword>
<comment type="similarity">
    <text evidence="2">Belongs to the serine/threonine dehydratase family.</text>
</comment>
<dbReference type="Proteomes" id="UP001064632">
    <property type="component" value="Chromosome"/>
</dbReference>
<dbReference type="PANTHER" id="PTHR48078">
    <property type="entry name" value="THREONINE DEHYDRATASE, MITOCHONDRIAL-RELATED"/>
    <property type="match status" value="1"/>
</dbReference>
<dbReference type="Pfam" id="PF00291">
    <property type="entry name" value="PALP"/>
    <property type="match status" value="1"/>
</dbReference>
<evidence type="ECO:0000313" key="10">
    <source>
        <dbReference type="Proteomes" id="UP001064632"/>
    </source>
</evidence>
<name>A0ABY6BGQ1_9GAMM</name>
<dbReference type="Gene3D" id="3.40.50.1100">
    <property type="match status" value="2"/>
</dbReference>
<dbReference type="EMBL" id="CP104694">
    <property type="protein sequence ID" value="UXI68776.1"/>
    <property type="molecule type" value="Genomic_DNA"/>
</dbReference>
<proteinExistence type="inferred from homology"/>
<evidence type="ECO:0000256" key="4">
    <source>
        <dbReference type="ARBA" id="ARBA00022898"/>
    </source>
</evidence>
<dbReference type="EC" id="4.3.1.17" evidence="3"/>
<comment type="catalytic activity">
    <reaction evidence="6">
        <text>L-serine = pyruvate + NH4(+)</text>
        <dbReference type="Rhea" id="RHEA:19169"/>
        <dbReference type="ChEBI" id="CHEBI:15361"/>
        <dbReference type="ChEBI" id="CHEBI:28938"/>
        <dbReference type="ChEBI" id="CHEBI:33384"/>
        <dbReference type="EC" id="4.3.1.17"/>
    </reaction>
</comment>
<feature type="domain" description="Tryptophan synthase beta chain-like PALP" evidence="8">
    <location>
        <begin position="34"/>
        <end position="319"/>
    </location>
</feature>
<evidence type="ECO:0000256" key="3">
    <source>
        <dbReference type="ARBA" id="ARBA00012093"/>
    </source>
</evidence>
<evidence type="ECO:0000313" key="9">
    <source>
        <dbReference type="EMBL" id="UXI68776.1"/>
    </source>
</evidence>
<dbReference type="InterPro" id="IPR001926">
    <property type="entry name" value="TrpB-like_PALP"/>
</dbReference>
<feature type="region of interest" description="Disordered" evidence="7">
    <location>
        <begin position="329"/>
        <end position="362"/>
    </location>
</feature>
<organism evidence="9 10">
    <name type="scientific">Tahibacter amnicola</name>
    <dbReference type="NCBI Taxonomy" id="2976241"/>
    <lineage>
        <taxon>Bacteria</taxon>
        <taxon>Pseudomonadati</taxon>
        <taxon>Pseudomonadota</taxon>
        <taxon>Gammaproteobacteria</taxon>
        <taxon>Lysobacterales</taxon>
        <taxon>Rhodanobacteraceae</taxon>
        <taxon>Tahibacter</taxon>
    </lineage>
</organism>
<evidence type="ECO:0000256" key="6">
    <source>
        <dbReference type="ARBA" id="ARBA00049406"/>
    </source>
</evidence>
<keyword evidence="4" id="KW-0663">Pyridoxal phosphate</keyword>
<evidence type="ECO:0000256" key="1">
    <source>
        <dbReference type="ARBA" id="ARBA00001933"/>
    </source>
</evidence>
<keyword evidence="10" id="KW-1185">Reference proteome</keyword>
<evidence type="ECO:0000256" key="7">
    <source>
        <dbReference type="SAM" id="MobiDB-lite"/>
    </source>
</evidence>
<dbReference type="InterPro" id="IPR050147">
    <property type="entry name" value="Ser/Thr_Dehydratase"/>
</dbReference>